<dbReference type="OrthoDB" id="3533156at2"/>
<evidence type="ECO:0000313" key="2">
    <source>
        <dbReference type="EMBL" id="OHV31075.1"/>
    </source>
</evidence>
<evidence type="ECO:0000313" key="3">
    <source>
        <dbReference type="Proteomes" id="UP000179769"/>
    </source>
</evidence>
<dbReference type="RefSeq" id="WP_071062716.1">
    <property type="nucleotide sequence ID" value="NZ_MAXA01000169.1"/>
</dbReference>
<organism evidence="2 3">
    <name type="scientific">Parafrankia soli</name>
    <dbReference type="NCBI Taxonomy" id="2599596"/>
    <lineage>
        <taxon>Bacteria</taxon>
        <taxon>Bacillati</taxon>
        <taxon>Actinomycetota</taxon>
        <taxon>Actinomycetes</taxon>
        <taxon>Frankiales</taxon>
        <taxon>Frankiaceae</taxon>
        <taxon>Parafrankia</taxon>
    </lineage>
</organism>
<name>A0A1S1QCY5_9ACTN</name>
<dbReference type="Proteomes" id="UP000179769">
    <property type="component" value="Unassembled WGS sequence"/>
</dbReference>
<gene>
    <name evidence="2" type="ORF">BBK14_16230</name>
</gene>
<evidence type="ECO:0000259" key="1">
    <source>
        <dbReference type="PROSITE" id="PS51186"/>
    </source>
</evidence>
<keyword evidence="3" id="KW-1185">Reference proteome</keyword>
<accession>A0A1S1QCY5</accession>
<dbReference type="PROSITE" id="PS51186">
    <property type="entry name" value="GNAT"/>
    <property type="match status" value="1"/>
</dbReference>
<dbReference type="GO" id="GO:0016747">
    <property type="term" value="F:acyltransferase activity, transferring groups other than amino-acyl groups"/>
    <property type="evidence" value="ECO:0007669"/>
    <property type="project" value="InterPro"/>
</dbReference>
<dbReference type="AlphaFoldDB" id="A0A1S1QCY5"/>
<dbReference type="InterPro" id="IPR051531">
    <property type="entry name" value="N-acetyltransferase"/>
</dbReference>
<dbReference type="InterPro" id="IPR016181">
    <property type="entry name" value="Acyl_CoA_acyltransferase"/>
</dbReference>
<dbReference type="InterPro" id="IPR000182">
    <property type="entry name" value="GNAT_dom"/>
</dbReference>
<protein>
    <submittedName>
        <fullName evidence="2">Acetyltransferase</fullName>
    </submittedName>
</protein>
<dbReference type="EMBL" id="MAXA01000169">
    <property type="protein sequence ID" value="OHV31075.1"/>
    <property type="molecule type" value="Genomic_DNA"/>
</dbReference>
<feature type="domain" description="N-acetyltransferase" evidence="1">
    <location>
        <begin position="21"/>
        <end position="179"/>
    </location>
</feature>
<proteinExistence type="predicted"/>
<reference evidence="3" key="1">
    <citation type="submission" date="2016-07" db="EMBL/GenBank/DDBJ databases">
        <title>Frankia sp. NRRL B-16219 Genome sequencing.</title>
        <authorList>
            <person name="Ghodhbane-Gtari F."/>
            <person name="Swanson E."/>
            <person name="Gueddou A."/>
            <person name="Louati M."/>
            <person name="Nouioui I."/>
            <person name="Hezbri K."/>
            <person name="Abebe-Akele F."/>
            <person name="Simpson S."/>
            <person name="Morris K."/>
            <person name="Thomas K."/>
            <person name="Gtari M."/>
            <person name="Tisa L.S."/>
        </authorList>
    </citation>
    <scope>NUCLEOTIDE SEQUENCE [LARGE SCALE GENOMIC DNA]</scope>
    <source>
        <strain evidence="3">NRRL B-16219</strain>
    </source>
</reference>
<dbReference type="Gene3D" id="3.40.630.30">
    <property type="match status" value="1"/>
</dbReference>
<dbReference type="Pfam" id="PF13302">
    <property type="entry name" value="Acetyltransf_3"/>
    <property type="match status" value="1"/>
</dbReference>
<dbReference type="PANTHER" id="PTHR43792:SF1">
    <property type="entry name" value="N-ACETYLTRANSFERASE DOMAIN-CONTAINING PROTEIN"/>
    <property type="match status" value="1"/>
</dbReference>
<dbReference type="SUPFAM" id="SSF55729">
    <property type="entry name" value="Acyl-CoA N-acyltransferases (Nat)"/>
    <property type="match status" value="1"/>
</dbReference>
<dbReference type="PANTHER" id="PTHR43792">
    <property type="entry name" value="GNAT FAMILY, PUTATIVE (AFU_ORTHOLOGUE AFUA_3G00765)-RELATED-RELATED"/>
    <property type="match status" value="1"/>
</dbReference>
<keyword evidence="2" id="KW-0808">Transferase</keyword>
<sequence length="185" mass="20387">MTLTYGAPSLIEIPTVITSRLVLRGWRTSDLEPYAAMNADEETMRYLGGVVGMAATERMVTHLTGMWAIRRHGMWAVEDRQAGEFLGRAGTYFGEGWPAVEVAVSLRRDHWGQGLGTEAIAAALDFGFEALDDDELITVTHQENAGMNAIARKLGMTFREIADVGPWKANNVYAISRAEWAAHTD</sequence>
<comment type="caution">
    <text evidence="2">The sequence shown here is derived from an EMBL/GenBank/DDBJ whole genome shotgun (WGS) entry which is preliminary data.</text>
</comment>